<dbReference type="Pfam" id="PF26111">
    <property type="entry name" value="Ig_Mok13"/>
    <property type="match status" value="1"/>
</dbReference>
<dbReference type="Gene3D" id="1.20.1250.20">
    <property type="entry name" value="MFS general substrate transporter like domains"/>
    <property type="match status" value="2"/>
</dbReference>
<dbReference type="GO" id="GO:0047657">
    <property type="term" value="F:alpha-1,3-glucan synthase activity"/>
    <property type="evidence" value="ECO:0007669"/>
    <property type="project" value="UniProtKB-EC"/>
</dbReference>
<feature type="transmembrane region" description="Helical" evidence="8">
    <location>
        <begin position="2377"/>
        <end position="2400"/>
    </location>
</feature>
<dbReference type="Pfam" id="PF26122">
    <property type="entry name" value="CBM_Mok13"/>
    <property type="match status" value="1"/>
</dbReference>
<feature type="transmembrane region" description="Helical" evidence="8">
    <location>
        <begin position="1997"/>
        <end position="2019"/>
    </location>
</feature>
<dbReference type="InterPro" id="IPR058656">
    <property type="entry name" value="Mok11-13/Ags1-like_GH"/>
</dbReference>
<evidence type="ECO:0000313" key="12">
    <source>
        <dbReference type="Proteomes" id="UP001056012"/>
    </source>
</evidence>
<evidence type="ECO:0000256" key="4">
    <source>
        <dbReference type="ARBA" id="ARBA00022676"/>
    </source>
</evidence>
<feature type="transmembrane region" description="Helical" evidence="8">
    <location>
        <begin position="2498"/>
        <end position="2525"/>
    </location>
</feature>
<dbReference type="InterPro" id="IPR017853">
    <property type="entry name" value="GH"/>
</dbReference>
<feature type="transmembrane region" description="Helical" evidence="8">
    <location>
        <begin position="1973"/>
        <end position="1991"/>
    </location>
</feature>
<dbReference type="GO" id="GO:0009277">
    <property type="term" value="C:fungal-type cell wall"/>
    <property type="evidence" value="ECO:0007669"/>
    <property type="project" value="TreeGrafter"/>
</dbReference>
<dbReference type="Pfam" id="PF07690">
    <property type="entry name" value="MFS_1"/>
    <property type="match status" value="1"/>
</dbReference>
<proteinExistence type="inferred from homology"/>
<feature type="transmembrane region" description="Helical" evidence="8">
    <location>
        <begin position="1939"/>
        <end position="1961"/>
    </location>
</feature>
<gene>
    <name evidence="11" type="ORF">yc1106_01931</name>
</gene>
<keyword evidence="8" id="KW-0812">Transmembrane</keyword>
<dbReference type="GO" id="GO:0022857">
    <property type="term" value="F:transmembrane transporter activity"/>
    <property type="evidence" value="ECO:0007669"/>
    <property type="project" value="InterPro"/>
</dbReference>
<feature type="transmembrane region" description="Helical" evidence="8">
    <location>
        <begin position="1911"/>
        <end position="1933"/>
    </location>
</feature>
<dbReference type="InterPro" id="IPR058655">
    <property type="entry name" value="Mok11-14/Ags1-like"/>
</dbReference>
<dbReference type="InterPro" id="IPR006047">
    <property type="entry name" value="GH13_cat_dom"/>
</dbReference>
<comment type="catalytic activity">
    <reaction evidence="7">
        <text>[(1-&gt;3)-alpha-D-glucosyl](n) + UDP-alpha-D-glucose = [(1-&gt;3)-alpha-D-glucosyl](n+1) + UDP + H(+)</text>
        <dbReference type="Rhea" id="RHEA:19749"/>
        <dbReference type="Rhea" id="RHEA-COMP:11150"/>
        <dbReference type="Rhea" id="RHEA-COMP:11151"/>
        <dbReference type="ChEBI" id="CHEBI:15378"/>
        <dbReference type="ChEBI" id="CHEBI:28100"/>
        <dbReference type="ChEBI" id="CHEBI:58223"/>
        <dbReference type="ChEBI" id="CHEBI:58885"/>
        <dbReference type="EC" id="2.4.1.183"/>
    </reaction>
</comment>
<dbReference type="Proteomes" id="UP001056012">
    <property type="component" value="Chromosome 2"/>
</dbReference>
<feature type="transmembrane region" description="Helical" evidence="8">
    <location>
        <begin position="2231"/>
        <end position="2256"/>
    </location>
</feature>
<dbReference type="OrthoDB" id="3684697at2759"/>
<dbReference type="FunFam" id="1.20.1250.20:FF:000308">
    <property type="entry name" value="MFS efflux transporter"/>
    <property type="match status" value="1"/>
</dbReference>
<feature type="transmembrane region" description="Helical" evidence="8">
    <location>
        <begin position="2031"/>
        <end position="2051"/>
    </location>
</feature>
<feature type="transmembrane region" description="Helical" evidence="8">
    <location>
        <begin position="2573"/>
        <end position="2595"/>
    </location>
</feature>
<evidence type="ECO:0000256" key="7">
    <source>
        <dbReference type="ARBA" id="ARBA00048960"/>
    </source>
</evidence>
<dbReference type="PANTHER" id="PTHR47182:SF5">
    <property type="entry name" value="CELL WALL ALPHA-1,3-GLUCAN SYNTHASE MOK12"/>
    <property type="match status" value="1"/>
</dbReference>
<dbReference type="InterPro" id="IPR058657">
    <property type="entry name" value="Mok11-13/Ags1-like_Ig"/>
</dbReference>
<dbReference type="InterPro" id="IPR058654">
    <property type="entry name" value="Mok11-14/Ags1-like_TM"/>
</dbReference>
<feature type="domain" description="Major facilitator superfamily (MFS) profile" evidence="10">
    <location>
        <begin position="1908"/>
        <end position="2289"/>
    </location>
</feature>
<dbReference type="Gene3D" id="3.40.50.2000">
    <property type="entry name" value="Glycogen Phosphorylase B"/>
    <property type="match status" value="2"/>
</dbReference>
<feature type="transmembrane region" description="Helical" evidence="8">
    <location>
        <begin position="2203"/>
        <end position="2224"/>
    </location>
</feature>
<evidence type="ECO:0000313" key="11">
    <source>
        <dbReference type="EMBL" id="USP74657.1"/>
    </source>
</evidence>
<dbReference type="VEuPathDB" id="FungiDB:yc1106_01931"/>
<keyword evidence="12" id="KW-1185">Reference proteome</keyword>
<dbReference type="Gene3D" id="3.20.20.80">
    <property type="entry name" value="Glycosidases"/>
    <property type="match status" value="1"/>
</dbReference>
<feature type="transmembrane region" description="Helical" evidence="8">
    <location>
        <begin position="2150"/>
        <end position="2171"/>
    </location>
</feature>
<feature type="chain" id="PRO_5040496718" description="alpha-1,3-glucan synthase" evidence="9">
    <location>
        <begin position="20"/>
        <end position="3081"/>
    </location>
</feature>
<evidence type="ECO:0000256" key="5">
    <source>
        <dbReference type="ARBA" id="ARBA00022679"/>
    </source>
</evidence>
<evidence type="ECO:0000256" key="8">
    <source>
        <dbReference type="SAM" id="Phobius"/>
    </source>
</evidence>
<dbReference type="EC" id="2.4.1.183" evidence="3"/>
<dbReference type="InterPro" id="IPR058659">
    <property type="entry name" value="Mok11-13/Ags1-like_CBM"/>
</dbReference>
<dbReference type="InterPro" id="IPR013534">
    <property type="entry name" value="Starch_synth_cat_dom"/>
</dbReference>
<dbReference type="InterPro" id="IPR036259">
    <property type="entry name" value="MFS_trans_sf"/>
</dbReference>
<dbReference type="Pfam" id="PF26127">
    <property type="entry name" value="12TM_Mok13"/>
    <property type="match status" value="1"/>
</dbReference>
<organism evidence="11 12">
    <name type="scientific">Curvularia clavata</name>
    <dbReference type="NCBI Taxonomy" id="95742"/>
    <lineage>
        <taxon>Eukaryota</taxon>
        <taxon>Fungi</taxon>
        <taxon>Dikarya</taxon>
        <taxon>Ascomycota</taxon>
        <taxon>Pezizomycotina</taxon>
        <taxon>Dothideomycetes</taxon>
        <taxon>Pleosporomycetidae</taxon>
        <taxon>Pleosporales</taxon>
        <taxon>Pleosporineae</taxon>
        <taxon>Pleosporaceae</taxon>
        <taxon>Curvularia</taxon>
    </lineage>
</organism>
<dbReference type="Pfam" id="PF08323">
    <property type="entry name" value="Glyco_transf_5"/>
    <property type="match status" value="1"/>
</dbReference>
<accession>A0A9Q8Z2Q8</accession>
<evidence type="ECO:0000256" key="3">
    <source>
        <dbReference type="ARBA" id="ARBA00012688"/>
    </source>
</evidence>
<dbReference type="InterPro" id="IPR058658">
    <property type="entry name" value="Mok11-13/Ags1-like_Ig_2"/>
</dbReference>
<evidence type="ECO:0000256" key="2">
    <source>
        <dbReference type="ARBA" id="ARBA00006122"/>
    </source>
</evidence>
<dbReference type="EMBL" id="CP089275">
    <property type="protein sequence ID" value="USP74657.1"/>
    <property type="molecule type" value="Genomic_DNA"/>
</dbReference>
<dbReference type="InterPro" id="IPR020846">
    <property type="entry name" value="MFS_dom"/>
</dbReference>
<name>A0A9Q8Z2Q8_CURCL</name>
<protein>
    <recommendedName>
        <fullName evidence="3">alpha-1,3-glucan synthase</fullName>
        <ecNumber evidence="3">2.4.1.183</ecNumber>
    </recommendedName>
</protein>
<dbReference type="SMART" id="SM00642">
    <property type="entry name" value="Aamy"/>
    <property type="match status" value="1"/>
</dbReference>
<keyword evidence="6" id="KW-0961">Cell wall biogenesis/degradation</keyword>
<dbReference type="Pfam" id="PF26114">
    <property type="entry name" value="Ig_2_Mok13"/>
    <property type="match status" value="1"/>
</dbReference>
<feature type="transmembrane region" description="Helical" evidence="8">
    <location>
        <begin position="1075"/>
        <end position="1096"/>
    </location>
</feature>
<feature type="transmembrane region" description="Helical" evidence="8">
    <location>
        <begin position="2178"/>
        <end position="2197"/>
    </location>
</feature>
<evidence type="ECO:0000256" key="1">
    <source>
        <dbReference type="ARBA" id="ARBA00004141"/>
    </source>
</evidence>
<evidence type="ECO:0000256" key="9">
    <source>
        <dbReference type="SAM" id="SignalP"/>
    </source>
</evidence>
<feature type="transmembrane region" description="Helical" evidence="8">
    <location>
        <begin position="2063"/>
        <end position="2084"/>
    </location>
</feature>
<feature type="transmembrane region" description="Helical" evidence="8">
    <location>
        <begin position="2112"/>
        <end position="2138"/>
    </location>
</feature>
<dbReference type="Pfam" id="PF00128">
    <property type="entry name" value="Alpha-amylase"/>
    <property type="match status" value="1"/>
</dbReference>
<comment type="subcellular location">
    <subcellularLocation>
        <location evidence="1">Membrane</location>
        <topology evidence="1">Multi-pass membrane protein</topology>
    </subcellularLocation>
</comment>
<keyword evidence="4" id="KW-0328">Glycosyltransferase</keyword>
<dbReference type="GO" id="GO:0016020">
    <property type="term" value="C:membrane"/>
    <property type="evidence" value="ECO:0007669"/>
    <property type="project" value="UniProtKB-SubCell"/>
</dbReference>
<feature type="transmembrane region" description="Helical" evidence="8">
    <location>
        <begin position="2453"/>
        <end position="2478"/>
    </location>
</feature>
<keyword evidence="8" id="KW-1133">Transmembrane helix</keyword>
<dbReference type="PANTHER" id="PTHR47182">
    <property type="entry name" value="CELL WALL ALPHA-1,3-GLUCAN SYNTHASE AGS1-RELATED"/>
    <property type="match status" value="1"/>
</dbReference>
<keyword evidence="8" id="KW-0472">Membrane</keyword>
<reference evidence="11" key="1">
    <citation type="submission" date="2021-12" db="EMBL/GenBank/DDBJ databases">
        <title>Curvularia clavata genome.</title>
        <authorList>
            <person name="Cao Y."/>
        </authorList>
    </citation>
    <scope>NUCLEOTIDE SEQUENCE</scope>
    <source>
        <strain evidence="11">Yc1106</strain>
    </source>
</reference>
<dbReference type="Pfam" id="PF26108">
    <property type="entry name" value="GH_Mok13"/>
    <property type="match status" value="1"/>
</dbReference>
<dbReference type="GO" id="GO:0070600">
    <property type="term" value="P:fungal-type cell wall (1-&gt;3)-alpha-glucan biosynthetic process"/>
    <property type="evidence" value="ECO:0007669"/>
    <property type="project" value="TreeGrafter"/>
</dbReference>
<dbReference type="FunFam" id="1.20.1250.20:FF:000286">
    <property type="entry name" value="MFS efflux transporter"/>
    <property type="match status" value="1"/>
</dbReference>
<dbReference type="InterPro" id="IPR011701">
    <property type="entry name" value="MFS"/>
</dbReference>
<evidence type="ECO:0000256" key="6">
    <source>
        <dbReference type="ARBA" id="ARBA00023316"/>
    </source>
</evidence>
<dbReference type="PROSITE" id="PS50850">
    <property type="entry name" value="MFS"/>
    <property type="match status" value="1"/>
</dbReference>
<dbReference type="Pfam" id="PF13692">
    <property type="entry name" value="Glyco_trans_1_4"/>
    <property type="match status" value="1"/>
</dbReference>
<dbReference type="SUPFAM" id="SSF53756">
    <property type="entry name" value="UDP-Glycosyltransferase/glycogen phosphorylase"/>
    <property type="match status" value="1"/>
</dbReference>
<feature type="signal peptide" evidence="9">
    <location>
        <begin position="1"/>
        <end position="19"/>
    </location>
</feature>
<comment type="similarity">
    <text evidence="2">Belongs to the glycosyltransferase group 1 family.</text>
</comment>
<keyword evidence="5" id="KW-0808">Transferase</keyword>
<feature type="transmembrane region" description="Helical" evidence="8">
    <location>
        <begin position="2989"/>
        <end position="3014"/>
    </location>
</feature>
<dbReference type="SUPFAM" id="SSF103473">
    <property type="entry name" value="MFS general substrate transporter"/>
    <property type="match status" value="1"/>
</dbReference>
<dbReference type="SUPFAM" id="SSF51445">
    <property type="entry name" value="(Trans)glycosidases"/>
    <property type="match status" value="1"/>
</dbReference>
<sequence length="3081" mass="343046">MAATRRLAWFGLLLPTLSALKFDARYSDFNLNQNKSASNPLDYWGTWPDHEYYPSPENWRFPFYSLSLDRFANGDALNDDANGTVYETDTTSSNMRFGGDVLGLVDSLDYIHGMGVRGIYLVGSIFINLPWMADSYSPIDLTLLDFHFGTLSDWRHAIDEIHKRGMYVILDNTFNTLGDLLEFPATTNTSTPFRASEWPTRYKSDRHYHDFEVSDDYFADCPWPLPRFWDEDGFPIPTSDVHAGKGCFNSEFDQYGNSDAFDPEVEIYERQLTKFSSAQDRLREWNPTVLQKIEHFSCLAISMLDIDGYRIDKAAQVTVDAQAHFSRSIRKCAQKYGKENFLVSGEVVSEMGLSSVYFGRGRQPDMVPINAETALSVAADPNKRSSFLREREDSALDSAVFHYGLYRALVIFFGMDGELTLPSGSREFNFVDMWQGQRGYLLTDDLVNANTGLFDPRHMWGVSNQDVFRWPSIENGQQKLLLGLFITIFHFPGIPILSWGDEQALYVVDSTAENYLFGRQPMTSSIAWQMHGCYQMNSTIYYNMPFTSARHGCHDDSVSLDHRDPSHPIRNIVKMMFKRREQYLTLKDGWFLEQLSNHTRHVVLTGSTGLPTEFGIWSTVRDEFAPFQNLSTTETKNEPVWLVYHNEDKHIEYSTVCIASPFPPGTKVKNLLSPYEEYTVDKIRQDEVLVASKRTKGCIRKLELKPFEFKTLVTKSSWTLPSPVITRFSPGHDARIETKAAPGNTDTLEISFSFSEKMNCTAIASLIVFSSQTDHEAVPNLRSNSVRCEVEPGDDVLEHVGQPRSVFTWKAVVENIYPGVHTITIQNATTEDGLRFTDSNDRFLFRVGAQNNPIVFPQSALFPNDVLRRGENGALEVNLHAAGADKWRYSLNWGTSWSDWKSYSSGHHLLEPQKKTRRDGMAGKSWTGEHIMVQYWSKITGSSSVMQHADIENLEIHSRLFPHMFAHGDFNLHGHDRSVASKVEFDGEWKFHFMGEWPDSFSLNVWGMNDNGERDLSFVYGDVDQNNVLDRWIPSMLSKVAISFEHPPEYPYLAYEFALQRDSYRYKLRPKGNRWHQIFLFLIFALVPAVTGAVGLRMYKRRYCRIVTNNLGSSNDPTSTSSSSINSSSRQKRRILIATLEYDIPDCNIDIRLGGLGTVSTLMGKHLTEYDVVWVIPCLGGVTYPLETLQKPFLVYASGRQVEIQVCYHTLNNVTYVMLDSPVFRSQTKAQPYPTRMDDMQSAVFYSVWNSCIAEAIRRFSPDVYHINDYHGALAPLHLLSSTVSCVLSLHNAEYQGLWPIRTPEEEAQVCAVFNIDTKTMKRYVQFGTVFNLLHAAASYIRIHQNGVGVVGVSDVYSERCMARYPILWSLGCVGSLPNPDPSQLDHVQESSQQYEPKVEFKMQTQEWANLERDPSAELFIFVGRMSKQKGLDLIADVFPNILSQNRKVQLLCVGPVVDLYGKFAAIKLQRIAEQFPRRVCCIPEFTQLPPFIFRGADFVLIPSRDEPYGLVAAQFGRKGTLAVGAEVGGLAQFKAALLLALQSTNEERDQMRAAALRQSFPISQWKARLEALYEKASSNHRLHRASQRNGRLSKLTFRNIKKALLPSQGSRLVPYLDDDDVTYISEKFVQGEMLKTGQPASMDEFLSNRSHFLNNAAATFTDANGQFAAEFMGMMDHLTPENSEEELCIEDFLIRSQRLWFEELRNAELGLPDTPISIFKWTCDNWWQQKQEKPFRYGMIKARHSNDLERGHFDLQAPFGNTDTVSKMQRFLAMKFNGYPLYTYFLTLGQILSMNSLQLGILVGSISQDEGTIYTFGTIYLITSVLGSMSHANTITQVVETGESTKGNVSHSDIGLHRIDPTVVPDHGRQSNERNSICVDPAEFPPQPSTTVFAVERWNNPKANMYRMSAVLFAFVVMGANDAAYGAIIPYLEDYYGLTYVVVSLIFLSPLGGYVGAALLNNWLHIHFGQRGIAVIGPICHIAAYAGIAAHPPYPVLVALFIIAGFGNGVIDAGWNAWAGSLANANEILGFLHGFFGLGAVFSPLAATSLMTKNGWEWHQFYYIMLGGAIIELVTSASAFWPLSSRMYSERNPKANASGKGRLRQALKSRVTWIASFFLLCNVGAGIAIGGWIVTFMRRERSGGEFESGIVATGFWTGIAVGRLALGFVTPKIGEKLAVMIYLAAAMICQLVFWLAPSFHVSAVSVALQGLFLGPLFPAMIVATTKVLPAYLHVSAIGFAAAFGGIGGAALPFAIGSLAQAKGHLYPVLIDEAAVGIFADLSCEMEASFYTCGVGMEGSFFGCCKSNACAQGACPHGDLTPAIMDRPELVDIFGDPSINNIADAPITTSSVALARDPAMTSKPVYDAFGSGPSSRIIMPSVSIAAMVSLCAFIILWIGWRKLSTRGEHIYASIEPTQPSMDAVDIAKPDTSTEMTNISATQKKDDLQRLGSVSLLALLVSAMAVLAMCSFLLFLWFGDSRNKTWGHIMVQGWATRSVAVTALVLRVSVDTQATIACAILASLLLESKSGIHVFQTARISAMRNGTTSPWTFARCVLEEFWRSTAQSRQNHHVYAMAICLLITTTVVQFSSTLLLSDLKLGPLVGAVIPAEVRPGLSYPVGGVERITRDSAWTTNPPNYATFGEYHEQPTEATEEVVDTGVLLRAFLPYAAAESRQTLATYKGNALTIDARVACQAPSITEFEGQGLNGQIKGIVSPSINATGLQPIKPTPFDCTVAGKGQITICQLGQSGEAFVGSLKSQFENSTAFGAAFLVIDGSSNNGIAKIWRNLSFPETNTTAEASISLTLCFAPWDAAILDVEVHSKVNRTEPLLQYWKGFKPLEVLNHLIPVTKNVTRQIMQLEKPHRFLGDLPPPYRRPIIQSDMGGSSATAKGTTVPLPGNWSVFLTGRPLVTHLRNFESPPTKIISADPALAAIFTGTIEAGFSVEWALSSLITVLSMTNYYSQQAAFDRVDTVAVSFFENVLYPRDYLGLTILMWTLVAHFAFLALVVVLFFTTTRFTVIGDVWSAFAQVAESQGIRDYIARASLPEDSMLLNEVHKSGKESIRARLTRTRNSAEVVVE</sequence>
<evidence type="ECO:0000259" key="10">
    <source>
        <dbReference type="PROSITE" id="PS50850"/>
    </source>
</evidence>
<keyword evidence="9" id="KW-0732">Signal</keyword>